<evidence type="ECO:0000313" key="3">
    <source>
        <dbReference type="Proteomes" id="UP000014417"/>
    </source>
</evidence>
<feature type="transmembrane region" description="Helical" evidence="1">
    <location>
        <begin position="30"/>
        <end position="51"/>
    </location>
</feature>
<sequence>MGTRIVSGSGVNRPPAGAEKNRNRISGIHIVAGVLGLLVMILVIALAAVLMRGPSIPAQSDSWTAQQWRDARSQEVVKEVAKGLGQSSSTVSKAAGMYRGWPTGWDHSLDGAVAQSGVIAQFLGNAQVADYDSRDIYTKLTGRVIDSEDTYEAFSAHLGVDKDGYLVDSQGQRIDDRKLVAAVYPRYGAYKIVDVTFFEDHSVEDVAVLWWLPSVKGYKSASTGQTDFKITWQTRMIYLTWNNDKSMFELALNSVGKNLPEPKENKTNLSFDQRAEYLGSGWMVPADATEERLPDVLGAKS</sequence>
<evidence type="ECO:0000313" key="2">
    <source>
        <dbReference type="EMBL" id="EPD32035.1"/>
    </source>
</evidence>
<dbReference type="RefSeq" id="WP_016456413.1">
    <property type="nucleotide sequence ID" value="NZ_KE150269.1"/>
</dbReference>
<dbReference type="AlphaFoldDB" id="S2W0Y5"/>
<keyword evidence="3" id="KW-1185">Reference proteome</keyword>
<reference evidence="2 3" key="1">
    <citation type="submission" date="2013-04" db="EMBL/GenBank/DDBJ databases">
        <title>The Genome Sequence of Propionimicrobium lymphophilum ACS-093-V-SCH5.</title>
        <authorList>
            <consortium name="The Broad Institute Genomics Platform"/>
            <person name="Earl A."/>
            <person name="Ward D."/>
            <person name="Feldgarden M."/>
            <person name="Gevers D."/>
            <person name="Saerens B."/>
            <person name="Vaneechoutte M."/>
            <person name="Walker B."/>
            <person name="Young S."/>
            <person name="Zeng Q."/>
            <person name="Gargeya S."/>
            <person name="Fitzgerald M."/>
            <person name="Haas B."/>
            <person name="Abouelleil A."/>
            <person name="Allen A.W."/>
            <person name="Alvarado L."/>
            <person name="Arachchi H.M."/>
            <person name="Berlin A.M."/>
            <person name="Chapman S.B."/>
            <person name="Gainer-Dewar J."/>
            <person name="Goldberg J."/>
            <person name="Griggs A."/>
            <person name="Gujja S."/>
            <person name="Hansen M."/>
            <person name="Howarth C."/>
            <person name="Imamovic A."/>
            <person name="Ireland A."/>
            <person name="Larimer J."/>
            <person name="McCowan C."/>
            <person name="Murphy C."/>
            <person name="Pearson M."/>
            <person name="Poon T.W."/>
            <person name="Priest M."/>
            <person name="Roberts A."/>
            <person name="Saif S."/>
            <person name="Shea T."/>
            <person name="Sisk P."/>
            <person name="Sykes S."/>
            <person name="Wortman J."/>
            <person name="Nusbaum C."/>
            <person name="Birren B."/>
        </authorList>
    </citation>
    <scope>NUCLEOTIDE SEQUENCE [LARGE SCALE GENOMIC DNA]</scope>
    <source>
        <strain evidence="2 3">ACS-093-V-SCH5</strain>
    </source>
</reference>
<dbReference type="EMBL" id="AGZR01000009">
    <property type="protein sequence ID" value="EPD32035.1"/>
    <property type="molecule type" value="Genomic_DNA"/>
</dbReference>
<keyword evidence="1" id="KW-1133">Transmembrane helix</keyword>
<organism evidence="2 3">
    <name type="scientific">Propionimicrobium lymphophilum ACS-093-V-SCH5</name>
    <dbReference type="NCBI Taxonomy" id="883161"/>
    <lineage>
        <taxon>Bacteria</taxon>
        <taxon>Bacillati</taxon>
        <taxon>Actinomycetota</taxon>
        <taxon>Actinomycetes</taxon>
        <taxon>Propionibacteriales</taxon>
        <taxon>Propionibacteriaceae</taxon>
        <taxon>Propionimicrobium</taxon>
    </lineage>
</organism>
<dbReference type="HOGENOM" id="CLU_927065_0_0_11"/>
<proteinExistence type="predicted"/>
<dbReference type="OrthoDB" id="3209305at2"/>
<dbReference type="STRING" id="883161.HMPREF9306_01597"/>
<keyword evidence="1" id="KW-0812">Transmembrane</keyword>
<keyword evidence="1" id="KW-0472">Membrane</keyword>
<name>S2W0Y5_9ACTN</name>
<dbReference type="Proteomes" id="UP000014417">
    <property type="component" value="Unassembled WGS sequence"/>
</dbReference>
<gene>
    <name evidence="2" type="ORF">HMPREF9306_01597</name>
</gene>
<accession>S2W0Y5</accession>
<comment type="caution">
    <text evidence="2">The sequence shown here is derived from an EMBL/GenBank/DDBJ whole genome shotgun (WGS) entry which is preliminary data.</text>
</comment>
<protein>
    <submittedName>
        <fullName evidence="2">Uncharacterized protein</fullName>
    </submittedName>
</protein>
<evidence type="ECO:0000256" key="1">
    <source>
        <dbReference type="SAM" id="Phobius"/>
    </source>
</evidence>